<feature type="domain" description="FAS1-like dehydratase" evidence="1">
    <location>
        <begin position="7"/>
        <end position="130"/>
    </location>
</feature>
<dbReference type="SUPFAM" id="SSF54637">
    <property type="entry name" value="Thioesterase/thiol ester dehydrase-isomerase"/>
    <property type="match status" value="1"/>
</dbReference>
<dbReference type="InterPro" id="IPR039569">
    <property type="entry name" value="FAS1-like_DH_region"/>
</dbReference>
<gene>
    <name evidence="2" type="ORF">H4696_008912</name>
</gene>
<dbReference type="Proteomes" id="UP000631670">
    <property type="component" value="Unassembled WGS sequence"/>
</dbReference>
<evidence type="ECO:0000313" key="2">
    <source>
        <dbReference type="EMBL" id="MBE1501812.1"/>
    </source>
</evidence>
<reference evidence="2 3" key="1">
    <citation type="submission" date="2020-10" db="EMBL/GenBank/DDBJ databases">
        <title>Sequencing the genomes of 1000 actinobacteria strains.</title>
        <authorList>
            <person name="Klenk H.-P."/>
        </authorList>
    </citation>
    <scope>NUCLEOTIDE SEQUENCE [LARGE SCALE GENOMIC DNA]</scope>
    <source>
        <strain evidence="2 3">DSM 44653</strain>
    </source>
</reference>
<dbReference type="Gene3D" id="3.10.129.10">
    <property type="entry name" value="Hotdog Thioesterase"/>
    <property type="match status" value="1"/>
</dbReference>
<protein>
    <submittedName>
        <fullName evidence="2">Acyl dehydratase</fullName>
    </submittedName>
</protein>
<organism evidence="2 3">
    <name type="scientific">Amycolatopsis lexingtonensis</name>
    <dbReference type="NCBI Taxonomy" id="218822"/>
    <lineage>
        <taxon>Bacteria</taxon>
        <taxon>Bacillati</taxon>
        <taxon>Actinomycetota</taxon>
        <taxon>Actinomycetes</taxon>
        <taxon>Pseudonocardiales</taxon>
        <taxon>Pseudonocardiaceae</taxon>
        <taxon>Amycolatopsis</taxon>
    </lineage>
</organism>
<dbReference type="CDD" id="cd03441">
    <property type="entry name" value="R_hydratase_like"/>
    <property type="match status" value="1"/>
</dbReference>
<evidence type="ECO:0000313" key="3">
    <source>
        <dbReference type="Proteomes" id="UP000631670"/>
    </source>
</evidence>
<proteinExistence type="predicted"/>
<comment type="caution">
    <text evidence="2">The sequence shown here is derived from an EMBL/GenBank/DDBJ whole genome shotgun (WGS) entry which is preliminary data.</text>
</comment>
<dbReference type="Pfam" id="PF13452">
    <property type="entry name" value="FAS1_DH_region"/>
    <property type="match status" value="1"/>
</dbReference>
<name>A0ABR9IF50_9PSEU</name>
<dbReference type="PIRSF" id="PIRSF018072">
    <property type="entry name" value="UCP018072"/>
    <property type="match status" value="1"/>
</dbReference>
<dbReference type="RefSeq" id="WP_086860810.1">
    <property type="nucleotide sequence ID" value="NZ_JADBEG010000001.1"/>
</dbReference>
<dbReference type="EMBL" id="JADBEG010000001">
    <property type="protein sequence ID" value="MBE1501812.1"/>
    <property type="molecule type" value="Genomic_DNA"/>
</dbReference>
<keyword evidence="3" id="KW-1185">Reference proteome</keyword>
<evidence type="ECO:0000259" key="1">
    <source>
        <dbReference type="Pfam" id="PF13452"/>
    </source>
</evidence>
<accession>A0ABR9IF50</accession>
<dbReference type="InterPro" id="IPR029069">
    <property type="entry name" value="HotDog_dom_sf"/>
</dbReference>
<dbReference type="InterPro" id="IPR016709">
    <property type="entry name" value="HadA-like"/>
</dbReference>
<sequence length="148" mass="16003">MALNPQAIGRSYAPDHAFSIDRQKIREFADAIGDPDPAYRVATAEVIAPPTFPALFLQSAFEVLAADPDLGLDRTRMVHGDQSFTYRRPLVAGERVTVTASITDIGTRGGVELLSVRYDVATVEGEPVLTATALLVFRLADERSEDAA</sequence>